<keyword evidence="2" id="KW-1185">Reference proteome</keyword>
<dbReference type="EMBL" id="MU393604">
    <property type="protein sequence ID" value="KAI4859994.1"/>
    <property type="molecule type" value="Genomic_DNA"/>
</dbReference>
<name>A0ACB9YM15_9PEZI</name>
<accession>A0ACB9YM15</accession>
<evidence type="ECO:0000313" key="2">
    <source>
        <dbReference type="Proteomes" id="UP001497700"/>
    </source>
</evidence>
<proteinExistence type="predicted"/>
<dbReference type="Proteomes" id="UP001497700">
    <property type="component" value="Unassembled WGS sequence"/>
</dbReference>
<gene>
    <name evidence="1" type="ORF">F4820DRAFT_438157</name>
</gene>
<sequence length="137" mass="14282">MKLSSASLSVILAASLASVQGYGIVSVSKFSAGATPHSSIGYIELSWSRGQNETRCSARPGTYQSFPSVGKTSCSAPSTAFSLTKRDDGGADLSLFSGNAQAIHTITKDEIVWANQQSPTGTVQVYSGPQNFTAELV</sequence>
<protein>
    <submittedName>
        <fullName evidence="1">Uncharacterized protein</fullName>
    </submittedName>
</protein>
<organism evidence="1 2">
    <name type="scientific">Hypoxylon rubiginosum</name>
    <dbReference type="NCBI Taxonomy" id="110542"/>
    <lineage>
        <taxon>Eukaryota</taxon>
        <taxon>Fungi</taxon>
        <taxon>Dikarya</taxon>
        <taxon>Ascomycota</taxon>
        <taxon>Pezizomycotina</taxon>
        <taxon>Sordariomycetes</taxon>
        <taxon>Xylariomycetidae</taxon>
        <taxon>Xylariales</taxon>
        <taxon>Hypoxylaceae</taxon>
        <taxon>Hypoxylon</taxon>
    </lineage>
</organism>
<evidence type="ECO:0000313" key="1">
    <source>
        <dbReference type="EMBL" id="KAI4859994.1"/>
    </source>
</evidence>
<reference evidence="1 2" key="1">
    <citation type="journal article" date="2022" name="New Phytol.">
        <title>Ecological generalism drives hyperdiversity of secondary metabolite gene clusters in xylarialean endophytes.</title>
        <authorList>
            <person name="Franco M.E.E."/>
            <person name="Wisecaver J.H."/>
            <person name="Arnold A.E."/>
            <person name="Ju Y.M."/>
            <person name="Slot J.C."/>
            <person name="Ahrendt S."/>
            <person name="Moore L.P."/>
            <person name="Eastman K.E."/>
            <person name="Scott K."/>
            <person name="Konkel Z."/>
            <person name="Mondo S.J."/>
            <person name="Kuo A."/>
            <person name="Hayes R.D."/>
            <person name="Haridas S."/>
            <person name="Andreopoulos B."/>
            <person name="Riley R."/>
            <person name="LaButti K."/>
            <person name="Pangilinan J."/>
            <person name="Lipzen A."/>
            <person name="Amirebrahimi M."/>
            <person name="Yan J."/>
            <person name="Adam C."/>
            <person name="Keymanesh K."/>
            <person name="Ng V."/>
            <person name="Louie K."/>
            <person name="Northen T."/>
            <person name="Drula E."/>
            <person name="Henrissat B."/>
            <person name="Hsieh H.M."/>
            <person name="Youens-Clark K."/>
            <person name="Lutzoni F."/>
            <person name="Miadlikowska J."/>
            <person name="Eastwood D.C."/>
            <person name="Hamelin R.C."/>
            <person name="Grigoriev I.V."/>
            <person name="U'Ren J.M."/>
        </authorList>
    </citation>
    <scope>NUCLEOTIDE SEQUENCE [LARGE SCALE GENOMIC DNA]</scope>
    <source>
        <strain evidence="1 2">CBS 119005</strain>
    </source>
</reference>
<comment type="caution">
    <text evidence="1">The sequence shown here is derived from an EMBL/GenBank/DDBJ whole genome shotgun (WGS) entry which is preliminary data.</text>
</comment>